<evidence type="ECO:0000256" key="1">
    <source>
        <dbReference type="SAM" id="Coils"/>
    </source>
</evidence>
<feature type="coiled-coil region" evidence="1">
    <location>
        <begin position="5"/>
        <end position="32"/>
    </location>
</feature>
<comment type="caution">
    <text evidence="2">The sequence shown here is derived from an EMBL/GenBank/DDBJ whole genome shotgun (WGS) entry which is preliminary data.</text>
</comment>
<dbReference type="EMBL" id="CAJVQB010158492">
    <property type="protein sequence ID" value="CAG8856306.1"/>
    <property type="molecule type" value="Genomic_DNA"/>
</dbReference>
<protein>
    <submittedName>
        <fullName evidence="2">21398_t:CDS:1</fullName>
    </submittedName>
</protein>
<gene>
    <name evidence="2" type="ORF">GMARGA_LOCUS45127</name>
</gene>
<proteinExistence type="predicted"/>
<accession>A0ABN7XLV7</accession>
<feature type="non-terminal residue" evidence="2">
    <location>
        <position position="1"/>
    </location>
</feature>
<sequence length="61" mass="7492">AIKNIKDKETRINELEINNQKKQEKYDKLSFEYNKMIEKLKTDDDEYRKLNISKKKLIEMI</sequence>
<evidence type="ECO:0000313" key="2">
    <source>
        <dbReference type="EMBL" id="CAG8856306.1"/>
    </source>
</evidence>
<name>A0ABN7XLV7_GIGMA</name>
<keyword evidence="3" id="KW-1185">Reference proteome</keyword>
<reference evidence="2 3" key="1">
    <citation type="submission" date="2021-06" db="EMBL/GenBank/DDBJ databases">
        <authorList>
            <person name="Kallberg Y."/>
            <person name="Tangrot J."/>
            <person name="Rosling A."/>
        </authorList>
    </citation>
    <scope>NUCLEOTIDE SEQUENCE [LARGE SCALE GENOMIC DNA]</scope>
    <source>
        <strain evidence="2 3">120-4 pot B 10/14</strain>
    </source>
</reference>
<organism evidence="2 3">
    <name type="scientific">Gigaspora margarita</name>
    <dbReference type="NCBI Taxonomy" id="4874"/>
    <lineage>
        <taxon>Eukaryota</taxon>
        <taxon>Fungi</taxon>
        <taxon>Fungi incertae sedis</taxon>
        <taxon>Mucoromycota</taxon>
        <taxon>Glomeromycotina</taxon>
        <taxon>Glomeromycetes</taxon>
        <taxon>Diversisporales</taxon>
        <taxon>Gigasporaceae</taxon>
        <taxon>Gigaspora</taxon>
    </lineage>
</organism>
<dbReference type="Proteomes" id="UP000789901">
    <property type="component" value="Unassembled WGS sequence"/>
</dbReference>
<keyword evidence="1" id="KW-0175">Coiled coil</keyword>
<feature type="non-terminal residue" evidence="2">
    <location>
        <position position="61"/>
    </location>
</feature>
<evidence type="ECO:0000313" key="3">
    <source>
        <dbReference type="Proteomes" id="UP000789901"/>
    </source>
</evidence>